<accession>A0AAV3NLJ4</accession>
<dbReference type="PANTHER" id="PTHR37259">
    <property type="entry name" value="OS07G0474300 PROTEIN"/>
    <property type="match status" value="1"/>
</dbReference>
<protein>
    <submittedName>
        <fullName evidence="2">Uncharacterized protein</fullName>
    </submittedName>
</protein>
<dbReference type="AlphaFoldDB" id="A0AAV3NLJ4"/>
<dbReference type="EMBL" id="BAABME010000027">
    <property type="protein sequence ID" value="GAA0138648.1"/>
    <property type="molecule type" value="Genomic_DNA"/>
</dbReference>
<sequence length="212" mass="24111">MLRSSLKPPLARSPIRLRARRVLQPTVNTTQSPPGSLMKTQKPIRANEDETGLYPSYQTTSCDLRALTKMVHQDSCKETMDYDYGDNYNANRSPLFERGRFYEEYARRRNERLKKKKGEKGGSGIQEKKAVYDLGVRTESVKRRGEGKKYETARKGVFPSSPVTQLKEPTATTSRYLLRSVTRKENNIKVSSSPFANGIGEMKTGAKRGRRI</sequence>
<evidence type="ECO:0000313" key="3">
    <source>
        <dbReference type="Proteomes" id="UP001454036"/>
    </source>
</evidence>
<keyword evidence="3" id="KW-1185">Reference proteome</keyword>
<dbReference type="PANTHER" id="PTHR37259:SF2">
    <property type="entry name" value="OS07G0474300 PROTEIN"/>
    <property type="match status" value="1"/>
</dbReference>
<gene>
    <name evidence="2" type="ORF">LIER_00353</name>
</gene>
<comment type="caution">
    <text evidence="2">The sequence shown here is derived from an EMBL/GenBank/DDBJ whole genome shotgun (WGS) entry which is preliminary data.</text>
</comment>
<evidence type="ECO:0000256" key="1">
    <source>
        <dbReference type="SAM" id="MobiDB-lite"/>
    </source>
</evidence>
<dbReference type="Proteomes" id="UP001454036">
    <property type="component" value="Unassembled WGS sequence"/>
</dbReference>
<name>A0AAV3NLJ4_LITER</name>
<organism evidence="2 3">
    <name type="scientific">Lithospermum erythrorhizon</name>
    <name type="common">Purple gromwell</name>
    <name type="synonym">Lithospermum officinale var. erythrorhizon</name>
    <dbReference type="NCBI Taxonomy" id="34254"/>
    <lineage>
        <taxon>Eukaryota</taxon>
        <taxon>Viridiplantae</taxon>
        <taxon>Streptophyta</taxon>
        <taxon>Embryophyta</taxon>
        <taxon>Tracheophyta</taxon>
        <taxon>Spermatophyta</taxon>
        <taxon>Magnoliopsida</taxon>
        <taxon>eudicotyledons</taxon>
        <taxon>Gunneridae</taxon>
        <taxon>Pentapetalae</taxon>
        <taxon>asterids</taxon>
        <taxon>lamiids</taxon>
        <taxon>Boraginales</taxon>
        <taxon>Boraginaceae</taxon>
        <taxon>Boraginoideae</taxon>
        <taxon>Lithospermeae</taxon>
        <taxon>Lithospermum</taxon>
    </lineage>
</organism>
<proteinExistence type="predicted"/>
<feature type="region of interest" description="Disordered" evidence="1">
    <location>
        <begin position="189"/>
        <end position="212"/>
    </location>
</feature>
<evidence type="ECO:0000313" key="2">
    <source>
        <dbReference type="EMBL" id="GAA0138648.1"/>
    </source>
</evidence>
<reference evidence="2 3" key="1">
    <citation type="submission" date="2024-01" db="EMBL/GenBank/DDBJ databases">
        <title>The complete chloroplast genome sequence of Lithospermum erythrorhizon: insights into the phylogenetic relationship among Boraginaceae species and the maternal lineages of purple gromwells.</title>
        <authorList>
            <person name="Okada T."/>
            <person name="Watanabe K."/>
        </authorList>
    </citation>
    <scope>NUCLEOTIDE SEQUENCE [LARGE SCALE GENOMIC DNA]</scope>
</reference>